<evidence type="ECO:0000313" key="19">
    <source>
        <dbReference type="RefSeq" id="XP_022110284.1"/>
    </source>
</evidence>
<dbReference type="EC" id="2.5.1.25" evidence="2"/>
<evidence type="ECO:0000256" key="4">
    <source>
        <dbReference type="ARBA" id="ARBA00022691"/>
    </source>
</evidence>
<evidence type="ECO:0000313" key="17">
    <source>
        <dbReference type="RefSeq" id="XP_022110281.1"/>
    </source>
</evidence>
<dbReference type="RefSeq" id="XP_022110281.1">
    <property type="nucleotide sequence ID" value="XM_022254589.1"/>
</dbReference>
<evidence type="ECO:0000256" key="8">
    <source>
        <dbReference type="ARBA" id="ARBA00038290"/>
    </source>
</evidence>
<evidence type="ECO:0000259" key="12">
    <source>
        <dbReference type="SMART" id="SM01144"/>
    </source>
</evidence>
<comment type="function">
    <text evidence="7">Catalyzes the formation of 3-(3-amino-3-carboxypropyl)uridine (acp3U) at position 20 in the D-loop of several cytoplasmic tRNAs (acp3U(20)).</text>
</comment>
<dbReference type="KEGG" id="aplc:110989893"/>
<evidence type="ECO:0000313" key="16">
    <source>
        <dbReference type="RefSeq" id="XP_022110280.1"/>
    </source>
</evidence>
<dbReference type="GO" id="GO:0016432">
    <property type="term" value="F:tRNA-uridine aminocarboxypropyltransferase activity"/>
    <property type="evidence" value="ECO:0007669"/>
    <property type="project" value="UniProtKB-EC"/>
</dbReference>
<accession>A0A8B7ZZX1</accession>
<evidence type="ECO:0000256" key="6">
    <source>
        <dbReference type="ARBA" id="ARBA00023242"/>
    </source>
</evidence>
<dbReference type="GO" id="GO:0005634">
    <property type="term" value="C:nucleus"/>
    <property type="evidence" value="ECO:0007669"/>
    <property type="project" value="UniProtKB-SubCell"/>
</dbReference>
<dbReference type="RefSeq" id="XP_022110279.1">
    <property type="nucleotide sequence ID" value="XM_022254587.1"/>
</dbReference>
<comment type="similarity">
    <text evidence="8">Belongs to the TDD superfamily. DTWD1 family.</text>
</comment>
<dbReference type="PANTHER" id="PTHR15627">
    <property type="entry name" value="NATURAL KILLER CELL-SPECIFIC ANTIGEN KLIP1"/>
    <property type="match status" value="1"/>
</dbReference>
<dbReference type="GO" id="GO:0006400">
    <property type="term" value="P:tRNA modification"/>
    <property type="evidence" value="ECO:0007669"/>
    <property type="project" value="TreeGrafter"/>
</dbReference>
<evidence type="ECO:0000256" key="5">
    <source>
        <dbReference type="ARBA" id="ARBA00022694"/>
    </source>
</evidence>
<keyword evidence="5" id="KW-0819">tRNA processing</keyword>
<evidence type="ECO:0000313" key="21">
    <source>
        <dbReference type="RefSeq" id="XP_022110286.1"/>
    </source>
</evidence>
<dbReference type="SMART" id="SM01144">
    <property type="entry name" value="DTW"/>
    <property type="match status" value="1"/>
</dbReference>
<dbReference type="RefSeq" id="XP_022110278.1">
    <property type="nucleotide sequence ID" value="XM_022254586.1"/>
</dbReference>
<dbReference type="RefSeq" id="XP_022110280.1">
    <property type="nucleotide sequence ID" value="XM_022254588.1"/>
</dbReference>
<evidence type="ECO:0000313" key="13">
    <source>
        <dbReference type="Proteomes" id="UP000694845"/>
    </source>
</evidence>
<dbReference type="PANTHER" id="PTHR15627:SF8">
    <property type="entry name" value="TRNA-URIDINE AMINOCARBOXYPROPYLTRANSFERASE 1"/>
    <property type="match status" value="1"/>
</dbReference>
<gene>
    <name evidence="14 15 16 17 18 19 20 21" type="primary">LOC110989893</name>
</gene>
<keyword evidence="6" id="KW-0539">Nucleus</keyword>
<reference evidence="14 15" key="1">
    <citation type="submission" date="2025-04" db="UniProtKB">
        <authorList>
            <consortium name="RefSeq"/>
        </authorList>
    </citation>
    <scope>IDENTIFICATION</scope>
</reference>
<dbReference type="Pfam" id="PF03942">
    <property type="entry name" value="DTW"/>
    <property type="match status" value="1"/>
</dbReference>
<evidence type="ECO:0000256" key="9">
    <source>
        <dbReference type="ARBA" id="ARBA00039242"/>
    </source>
</evidence>
<dbReference type="GeneID" id="110989893"/>
<dbReference type="InterPro" id="IPR005636">
    <property type="entry name" value="DTW"/>
</dbReference>
<comment type="catalytic activity">
    <reaction evidence="11">
        <text>a uridine in tRNA + S-adenosyl-L-methionine = a 3-[(3S)-3-amino-3-carboxypropyl]uridine in tRNA + S-methyl-5'-thioadenosine + H(+)</text>
        <dbReference type="Rhea" id="RHEA:62432"/>
        <dbReference type="Rhea" id="RHEA-COMP:13339"/>
        <dbReference type="Rhea" id="RHEA-COMP:16092"/>
        <dbReference type="ChEBI" id="CHEBI:15378"/>
        <dbReference type="ChEBI" id="CHEBI:17509"/>
        <dbReference type="ChEBI" id="CHEBI:59789"/>
        <dbReference type="ChEBI" id="CHEBI:65315"/>
        <dbReference type="ChEBI" id="CHEBI:82930"/>
        <dbReference type="EC" id="2.5.1.25"/>
    </reaction>
</comment>
<dbReference type="RefSeq" id="XP_022110286.1">
    <property type="nucleotide sequence ID" value="XM_022254594.1"/>
</dbReference>
<dbReference type="CTD" id="56986"/>
<dbReference type="OMA" id="VNAWGLN"/>
<evidence type="ECO:0000313" key="18">
    <source>
        <dbReference type="RefSeq" id="XP_022110283.1"/>
    </source>
</evidence>
<evidence type="ECO:0000313" key="20">
    <source>
        <dbReference type="RefSeq" id="XP_022110285.1"/>
    </source>
</evidence>
<evidence type="ECO:0000313" key="15">
    <source>
        <dbReference type="RefSeq" id="XP_022110279.1"/>
    </source>
</evidence>
<feature type="domain" description="DTW" evidence="12">
    <location>
        <begin position="36"/>
        <end position="324"/>
    </location>
</feature>
<organism evidence="13 20">
    <name type="scientific">Acanthaster planci</name>
    <name type="common">Crown-of-thorns starfish</name>
    <dbReference type="NCBI Taxonomy" id="133434"/>
    <lineage>
        <taxon>Eukaryota</taxon>
        <taxon>Metazoa</taxon>
        <taxon>Echinodermata</taxon>
        <taxon>Eleutherozoa</taxon>
        <taxon>Asterozoa</taxon>
        <taxon>Asteroidea</taxon>
        <taxon>Valvatacea</taxon>
        <taxon>Valvatida</taxon>
        <taxon>Acanthasteridae</taxon>
        <taxon>Acanthaster</taxon>
    </lineage>
</organism>
<comment type="subcellular location">
    <subcellularLocation>
        <location evidence="1">Nucleus</location>
    </subcellularLocation>
</comment>
<proteinExistence type="inferred from homology"/>
<evidence type="ECO:0000256" key="11">
    <source>
        <dbReference type="ARBA" id="ARBA00048718"/>
    </source>
</evidence>
<evidence type="ECO:0000313" key="14">
    <source>
        <dbReference type="RefSeq" id="XP_022110278.1"/>
    </source>
</evidence>
<evidence type="ECO:0000256" key="7">
    <source>
        <dbReference type="ARBA" id="ARBA00037050"/>
    </source>
</evidence>
<protein>
    <recommendedName>
        <fullName evidence="9">tRNA-uridine aminocarboxypropyltransferase 1</fullName>
        <ecNumber evidence="2">2.5.1.25</ecNumber>
    </recommendedName>
    <alternativeName>
        <fullName evidence="10">DTW domain-containing protein 1</fullName>
    </alternativeName>
</protein>
<evidence type="ECO:0000256" key="10">
    <source>
        <dbReference type="ARBA" id="ARBA00042508"/>
    </source>
</evidence>
<keyword evidence="13" id="KW-1185">Reference proteome</keyword>
<dbReference type="OrthoDB" id="3173at2759"/>
<evidence type="ECO:0000256" key="3">
    <source>
        <dbReference type="ARBA" id="ARBA00022679"/>
    </source>
</evidence>
<name>A0A8B7ZZX1_ACAPL</name>
<dbReference type="AlphaFoldDB" id="A0A8B7ZZX1"/>
<dbReference type="Proteomes" id="UP000694845">
    <property type="component" value="Unplaced"/>
</dbReference>
<dbReference type="RefSeq" id="XP_022110284.1">
    <property type="nucleotide sequence ID" value="XM_022254592.1"/>
</dbReference>
<evidence type="ECO:0000256" key="1">
    <source>
        <dbReference type="ARBA" id="ARBA00004123"/>
    </source>
</evidence>
<dbReference type="RefSeq" id="XP_022110285.1">
    <property type="nucleotide sequence ID" value="XM_022254593.1"/>
</dbReference>
<dbReference type="RefSeq" id="XP_022110283.1">
    <property type="nucleotide sequence ID" value="XM_022254591.1"/>
</dbReference>
<evidence type="ECO:0000256" key="2">
    <source>
        <dbReference type="ARBA" id="ARBA00012386"/>
    </source>
</evidence>
<keyword evidence="3" id="KW-0808">Transferase</keyword>
<sequence length="338" mass="38654">MDVASDNPFEGLKIDSHDPLRKATKRTPCPECSASRKYFCYKCYIPMPEIAGKFQTVKLPLKVDIIKHKQEVDGKSTAPHAKILAPDLVTIYTYPTIPPYENKEKLLLVFPYKDAIALEQLMKHRTSANENSDAMKEQPQIHSNGIQEGNIIHCSQLEPSVTKPSSCSSVIRLDMDPQGSAYLQSSDQENAPHNCHQKCQRTFSETLGEGATGPDEAHHGAKVESEEGLFERVIFIDSTWAQSHAISIDERLAGIKRVILKDRETAFWRKQHRKPRTYLATIEAIYYFMVDYHTIILRKLYRGQYDNLLFFYSFMYHLVKKAAKEEESQEEIHPVGFS</sequence>
<keyword evidence="4" id="KW-0949">S-adenosyl-L-methionine</keyword>
<dbReference type="InterPro" id="IPR051521">
    <property type="entry name" value="tRNA_Mod/Golgi_Maint"/>
</dbReference>